<keyword evidence="1" id="KW-0812">Transmembrane</keyword>
<evidence type="ECO:0000313" key="4">
    <source>
        <dbReference type="Proteomes" id="UP000248597"/>
    </source>
</evidence>
<gene>
    <name evidence="3" type="ORF">DI569_03010</name>
</gene>
<evidence type="ECO:0000256" key="1">
    <source>
        <dbReference type="SAM" id="Phobius"/>
    </source>
</evidence>
<proteinExistence type="predicted"/>
<keyword evidence="1" id="KW-0472">Membrane</keyword>
<dbReference type="InterPro" id="IPR000595">
    <property type="entry name" value="cNMP-bd_dom"/>
</dbReference>
<keyword evidence="1" id="KW-1133">Transmembrane helix</keyword>
<dbReference type="Pfam" id="PF00027">
    <property type="entry name" value="cNMP_binding"/>
    <property type="match status" value="1"/>
</dbReference>
<dbReference type="InterPro" id="IPR014710">
    <property type="entry name" value="RmlC-like_jellyroll"/>
</dbReference>
<dbReference type="PROSITE" id="PS50042">
    <property type="entry name" value="CNMP_BINDING_3"/>
    <property type="match status" value="1"/>
</dbReference>
<feature type="transmembrane region" description="Helical" evidence="1">
    <location>
        <begin position="53"/>
        <end position="73"/>
    </location>
</feature>
<comment type="caution">
    <text evidence="3">The sequence shown here is derived from an EMBL/GenBank/DDBJ whole genome shotgun (WGS) entry which is preliminary data.</text>
</comment>
<dbReference type="AlphaFoldDB" id="A0A2W5L6N6"/>
<dbReference type="SMART" id="SM00100">
    <property type="entry name" value="cNMP"/>
    <property type="match status" value="1"/>
</dbReference>
<sequence length="225" mass="23376">MVMFDPALFGHGALLVLLAASLVRRIDHLRAGLALAALLGLLAAIGGKAGLTSALLIGAILLINAALLAQLWLRETGVRFSAEEQALRQLHFGGLGPAAARRLIDQGHWISARRGELLIREDQAVPSLFYLADGEAAVQRDGARIGMISAGALIGEATVIDGGQATGTVQLASNARLWFVPAAALRAYLAANPDIAATLHEGFARALRGKLAGANARIAEQSPSS</sequence>
<dbReference type="InterPro" id="IPR018490">
    <property type="entry name" value="cNMP-bd_dom_sf"/>
</dbReference>
<accession>A0A2W5L6N6</accession>
<reference evidence="3 4" key="1">
    <citation type="submission" date="2017-08" db="EMBL/GenBank/DDBJ databases">
        <title>Infants hospitalized years apart are colonized by the same room-sourced microbial strains.</title>
        <authorList>
            <person name="Brooks B."/>
            <person name="Olm M.R."/>
            <person name="Firek B.A."/>
            <person name="Baker R."/>
            <person name="Thomas B.C."/>
            <person name="Morowitz M.J."/>
            <person name="Banfield J.F."/>
        </authorList>
    </citation>
    <scope>NUCLEOTIDE SEQUENCE [LARGE SCALE GENOMIC DNA]</scope>
    <source>
        <strain evidence="3">S2_005_003_R2_47</strain>
    </source>
</reference>
<dbReference type="SUPFAM" id="SSF51206">
    <property type="entry name" value="cAMP-binding domain-like"/>
    <property type="match status" value="1"/>
</dbReference>
<dbReference type="CDD" id="cd00038">
    <property type="entry name" value="CAP_ED"/>
    <property type="match status" value="1"/>
</dbReference>
<organism evidence="3 4">
    <name type="scientific">Sphingopyxis macrogoltabida</name>
    <name type="common">Sphingomonas macrogoltabidus</name>
    <dbReference type="NCBI Taxonomy" id="33050"/>
    <lineage>
        <taxon>Bacteria</taxon>
        <taxon>Pseudomonadati</taxon>
        <taxon>Pseudomonadota</taxon>
        <taxon>Alphaproteobacteria</taxon>
        <taxon>Sphingomonadales</taxon>
        <taxon>Sphingomonadaceae</taxon>
        <taxon>Sphingopyxis</taxon>
    </lineage>
</organism>
<name>A0A2W5L6N6_SPHMC</name>
<evidence type="ECO:0000259" key="2">
    <source>
        <dbReference type="PROSITE" id="PS50042"/>
    </source>
</evidence>
<protein>
    <submittedName>
        <fullName evidence="3">Cyclic nucleotide-binding protein</fullName>
    </submittedName>
</protein>
<evidence type="ECO:0000313" key="3">
    <source>
        <dbReference type="EMBL" id="PZQ23944.1"/>
    </source>
</evidence>
<dbReference type="EMBL" id="QFPJ01000004">
    <property type="protein sequence ID" value="PZQ23944.1"/>
    <property type="molecule type" value="Genomic_DNA"/>
</dbReference>
<feature type="transmembrane region" description="Helical" evidence="1">
    <location>
        <begin position="30"/>
        <end position="47"/>
    </location>
</feature>
<dbReference type="Proteomes" id="UP000248597">
    <property type="component" value="Unassembled WGS sequence"/>
</dbReference>
<feature type="domain" description="Cyclic nucleotide-binding" evidence="2">
    <location>
        <begin position="91"/>
        <end position="206"/>
    </location>
</feature>
<feature type="transmembrane region" description="Helical" evidence="1">
    <location>
        <begin position="6"/>
        <end position="23"/>
    </location>
</feature>
<dbReference type="Gene3D" id="2.60.120.10">
    <property type="entry name" value="Jelly Rolls"/>
    <property type="match status" value="1"/>
</dbReference>